<evidence type="ECO:0000313" key="2">
    <source>
        <dbReference type="Proteomes" id="UP000799118"/>
    </source>
</evidence>
<reference evidence="1" key="1">
    <citation type="journal article" date="2019" name="Environ. Microbiol.">
        <title>Fungal ecological strategies reflected in gene transcription - a case study of two litter decomposers.</title>
        <authorList>
            <person name="Barbi F."/>
            <person name="Kohler A."/>
            <person name="Barry K."/>
            <person name="Baskaran P."/>
            <person name="Daum C."/>
            <person name="Fauchery L."/>
            <person name="Ihrmark K."/>
            <person name="Kuo A."/>
            <person name="LaButti K."/>
            <person name="Lipzen A."/>
            <person name="Morin E."/>
            <person name="Grigoriev I.V."/>
            <person name="Henrissat B."/>
            <person name="Lindahl B."/>
            <person name="Martin F."/>
        </authorList>
    </citation>
    <scope>NUCLEOTIDE SEQUENCE</scope>
    <source>
        <strain evidence="1">JB14</strain>
    </source>
</reference>
<dbReference type="Proteomes" id="UP000799118">
    <property type="component" value="Unassembled WGS sequence"/>
</dbReference>
<proteinExistence type="predicted"/>
<evidence type="ECO:0008006" key="3">
    <source>
        <dbReference type="Google" id="ProtNLM"/>
    </source>
</evidence>
<dbReference type="OrthoDB" id="2745898at2759"/>
<accession>A0A6A4GCJ4</accession>
<evidence type="ECO:0000313" key="1">
    <source>
        <dbReference type="EMBL" id="KAE9383252.1"/>
    </source>
</evidence>
<name>A0A6A4GCJ4_9AGAR</name>
<dbReference type="AlphaFoldDB" id="A0A6A4GCJ4"/>
<gene>
    <name evidence="1" type="ORF">BT96DRAFT_1038263</name>
</gene>
<organism evidence="1 2">
    <name type="scientific">Gymnopus androsaceus JB14</name>
    <dbReference type="NCBI Taxonomy" id="1447944"/>
    <lineage>
        <taxon>Eukaryota</taxon>
        <taxon>Fungi</taxon>
        <taxon>Dikarya</taxon>
        <taxon>Basidiomycota</taxon>
        <taxon>Agaricomycotina</taxon>
        <taxon>Agaricomycetes</taxon>
        <taxon>Agaricomycetidae</taxon>
        <taxon>Agaricales</taxon>
        <taxon>Marasmiineae</taxon>
        <taxon>Omphalotaceae</taxon>
        <taxon>Gymnopus</taxon>
    </lineage>
</organism>
<keyword evidence="2" id="KW-1185">Reference proteome</keyword>
<sequence>MVEPLPNELIDHVLENLYSDKATLKKCALVGRAWVRASQRGLFETIVFDFIIDNRHLNSNCQTKWEWLAAIFDERPHLASYVRLLKLENLYPETLSQKAIAWAPQVIRRLSKMNHILLDGCDGNMLSKSSLLGEALYGILNIPSLTRVTIRSCYFRNFVDLASLLSHAIYLKALTVDAVRFFGDTDPPTTSDLIPNLPPRSIKLDEFVASTGIECLTPWFQQESCPIEVEGLQCLHICLSFPRPTGPTLICQSAASIVQHAGRSLTKLELRYRYDFRGMLNSHLFIHLI</sequence>
<dbReference type="EMBL" id="ML770606">
    <property type="protein sequence ID" value="KAE9383252.1"/>
    <property type="molecule type" value="Genomic_DNA"/>
</dbReference>
<protein>
    <recommendedName>
        <fullName evidence="3">F-box domain-containing protein</fullName>
    </recommendedName>
</protein>